<dbReference type="Proteomes" id="UP000070089">
    <property type="component" value="Unassembled WGS sequence"/>
</dbReference>
<organism evidence="1 2">
    <name type="scientific">Giardia duodenalis assemblage B</name>
    <dbReference type="NCBI Taxonomy" id="1394984"/>
    <lineage>
        <taxon>Eukaryota</taxon>
        <taxon>Metamonada</taxon>
        <taxon>Diplomonadida</taxon>
        <taxon>Hexamitidae</taxon>
        <taxon>Giardiinae</taxon>
        <taxon>Giardia</taxon>
    </lineage>
</organism>
<dbReference type="OrthoDB" id="444540at2759"/>
<proteinExistence type="predicted"/>
<dbReference type="PANTHER" id="PTHR24274:SF1">
    <property type="entry name" value="CILIA- AND FLAGELLA-ASSOCIATED PROTEIN 161"/>
    <property type="match status" value="1"/>
</dbReference>
<dbReference type="PANTHER" id="PTHR24274">
    <property type="entry name" value="CILIA- AND FLAGELLA-ASSOCIATED PROTEIN 161"/>
    <property type="match status" value="1"/>
</dbReference>
<accession>A0A132NU49</accession>
<dbReference type="EMBL" id="JXTI01000062">
    <property type="protein sequence ID" value="KWX13609.1"/>
    <property type="molecule type" value="Genomic_DNA"/>
</dbReference>
<reference evidence="1 2" key="1">
    <citation type="journal article" date="2015" name="Mol. Biochem. Parasitol.">
        <title>Identification of polymorphic genes for use in assemblage B genotyping assays through comparative genomics of multiple assemblage B Giardia duodenalis isolates.</title>
        <authorList>
            <person name="Wielinga C."/>
            <person name="Thompson R.C."/>
            <person name="Monis P."/>
            <person name="Ryan U."/>
        </authorList>
    </citation>
    <scope>NUCLEOTIDE SEQUENCE [LARGE SCALE GENOMIC DNA]</scope>
    <source>
        <strain evidence="1 2">BAH15c1</strain>
    </source>
</reference>
<dbReference type="InterPro" id="IPR055325">
    <property type="entry name" value="CF161"/>
</dbReference>
<protein>
    <submittedName>
        <fullName evidence="1">Uncharacterized protein</fullName>
    </submittedName>
</protein>
<name>A0A132NU49_GIAIN</name>
<dbReference type="Pfam" id="PF24569">
    <property type="entry name" value="CFAP161"/>
    <property type="match status" value="1"/>
</dbReference>
<evidence type="ECO:0000313" key="2">
    <source>
        <dbReference type="Proteomes" id="UP000070089"/>
    </source>
</evidence>
<gene>
    <name evidence="1" type="ORF">QR46_2374</name>
</gene>
<dbReference type="VEuPathDB" id="GiardiaDB:QR46_2374"/>
<dbReference type="GO" id="GO:0031514">
    <property type="term" value="C:motile cilium"/>
    <property type="evidence" value="ECO:0007669"/>
    <property type="project" value="TreeGrafter"/>
</dbReference>
<dbReference type="GO" id="GO:0060271">
    <property type="term" value="P:cilium assembly"/>
    <property type="evidence" value="ECO:0007669"/>
    <property type="project" value="TreeGrafter"/>
</dbReference>
<sequence length="310" mass="35071">MQHLGGVVQNIYSCRTMINNWVEERAYRDEVLAKYLDTASRGDLKSVQVIKQLENILKPVELTEGKVLFPNDRMMIINHNTKPFMLACDPRYAVKEYDRGSRVSFTSDIAPIRRSVFTVVRAQDTAVSDQGILKYGKRLKYLFKDEELANYETKMSTMSANNMIGEDAPIRYGERIYIACNQEMIDESDRYKGCGQVVLGCVRTTNSSVIHTVIGDIGCLHKDAEFVIEPYHASVRLEMEGHPVLIDQPVVIRHCSTGHCIGTGDAFKPSPTDLEKPEVLCQCKSVLNQYKREDVPNLCTITMGYDEIAD</sequence>
<dbReference type="AlphaFoldDB" id="A0A132NU49"/>
<evidence type="ECO:0000313" key="1">
    <source>
        <dbReference type="EMBL" id="KWX13609.1"/>
    </source>
</evidence>
<comment type="caution">
    <text evidence="1">The sequence shown here is derived from an EMBL/GenBank/DDBJ whole genome shotgun (WGS) entry which is preliminary data.</text>
</comment>